<evidence type="ECO:0000256" key="2">
    <source>
        <dbReference type="SAM" id="Phobius"/>
    </source>
</evidence>
<dbReference type="AlphaFoldDB" id="A0AAD7NWG7"/>
<keyword evidence="4" id="KW-1185">Reference proteome</keyword>
<dbReference type="EMBL" id="JARJLG010000009">
    <property type="protein sequence ID" value="KAJ7777939.1"/>
    <property type="molecule type" value="Genomic_DNA"/>
</dbReference>
<name>A0AAD7NWG7_9AGAR</name>
<reference evidence="3" key="1">
    <citation type="submission" date="2023-03" db="EMBL/GenBank/DDBJ databases">
        <title>Massive genome expansion in bonnet fungi (Mycena s.s.) driven by repeated elements and novel gene families across ecological guilds.</title>
        <authorList>
            <consortium name="Lawrence Berkeley National Laboratory"/>
            <person name="Harder C.B."/>
            <person name="Miyauchi S."/>
            <person name="Viragh M."/>
            <person name="Kuo A."/>
            <person name="Thoen E."/>
            <person name="Andreopoulos B."/>
            <person name="Lu D."/>
            <person name="Skrede I."/>
            <person name="Drula E."/>
            <person name="Henrissat B."/>
            <person name="Morin E."/>
            <person name="Kohler A."/>
            <person name="Barry K."/>
            <person name="LaButti K."/>
            <person name="Morin E."/>
            <person name="Salamov A."/>
            <person name="Lipzen A."/>
            <person name="Mereny Z."/>
            <person name="Hegedus B."/>
            <person name="Baldrian P."/>
            <person name="Stursova M."/>
            <person name="Weitz H."/>
            <person name="Taylor A."/>
            <person name="Grigoriev I.V."/>
            <person name="Nagy L.G."/>
            <person name="Martin F."/>
            <person name="Kauserud H."/>
        </authorList>
    </citation>
    <scope>NUCLEOTIDE SEQUENCE</scope>
    <source>
        <strain evidence="3">CBHHK188m</strain>
    </source>
</reference>
<proteinExistence type="predicted"/>
<organism evidence="3 4">
    <name type="scientific">Mycena maculata</name>
    <dbReference type="NCBI Taxonomy" id="230809"/>
    <lineage>
        <taxon>Eukaryota</taxon>
        <taxon>Fungi</taxon>
        <taxon>Dikarya</taxon>
        <taxon>Basidiomycota</taxon>
        <taxon>Agaricomycotina</taxon>
        <taxon>Agaricomycetes</taxon>
        <taxon>Agaricomycetidae</taxon>
        <taxon>Agaricales</taxon>
        <taxon>Marasmiineae</taxon>
        <taxon>Mycenaceae</taxon>
        <taxon>Mycena</taxon>
    </lineage>
</organism>
<keyword evidence="2" id="KW-0472">Membrane</keyword>
<evidence type="ECO:0000313" key="3">
    <source>
        <dbReference type="EMBL" id="KAJ7777939.1"/>
    </source>
</evidence>
<protein>
    <submittedName>
        <fullName evidence="3">Uncharacterized protein</fullName>
    </submittedName>
</protein>
<sequence>METLLPLVSAVLIPFIPNSILRYATLVVAMVAFVGHFVYHNSPTCQVDTLETSIKNIEVLFDMAVNECAKDPWFVYEASLKLAQSKYSASSLRTRTIGTKDISWKMYPHHMRGLALSIKECRREMKDFRSSILLGLEAARQRLASAPHLLPLVTCFARAFKPFLKSHPTPQTFLQALPAFKPSKPSSIQASQVLQRNILESSLQVVSLKLQAPLSDPGDKSLAPILLCALSVRTSTTTILVSSHHVSHSVAPPRVDSVDADLRKICNRACGNAQKLNNAFVLSTDRVTHGVDDYPPPATSLMKSGARLMTPSVRHHQRRCHRQNDHHPAATTEMGTLEYYH</sequence>
<dbReference type="Proteomes" id="UP001215280">
    <property type="component" value="Unassembled WGS sequence"/>
</dbReference>
<evidence type="ECO:0000313" key="4">
    <source>
        <dbReference type="Proteomes" id="UP001215280"/>
    </source>
</evidence>
<feature type="transmembrane region" description="Helical" evidence="2">
    <location>
        <begin position="20"/>
        <end position="39"/>
    </location>
</feature>
<accession>A0AAD7NWG7</accession>
<keyword evidence="2" id="KW-0812">Transmembrane</keyword>
<evidence type="ECO:0000256" key="1">
    <source>
        <dbReference type="SAM" id="MobiDB-lite"/>
    </source>
</evidence>
<comment type="caution">
    <text evidence="3">The sequence shown here is derived from an EMBL/GenBank/DDBJ whole genome shotgun (WGS) entry which is preliminary data.</text>
</comment>
<gene>
    <name evidence="3" type="ORF">DFH07DRAFT_1056294</name>
</gene>
<feature type="region of interest" description="Disordered" evidence="1">
    <location>
        <begin position="317"/>
        <end position="341"/>
    </location>
</feature>
<keyword evidence="2" id="KW-1133">Transmembrane helix</keyword>